<evidence type="ECO:0008006" key="2">
    <source>
        <dbReference type="Google" id="ProtNLM"/>
    </source>
</evidence>
<protein>
    <recommendedName>
        <fullName evidence="2">DUF2612 domain-containing protein</fullName>
    </recommendedName>
</protein>
<accession>A0A078LIS2</accession>
<dbReference type="InterPro" id="IPR021283">
    <property type="entry name" value="Phage_Wedge1"/>
</dbReference>
<dbReference type="Pfam" id="PF11041">
    <property type="entry name" value="Phage_Wedge1"/>
    <property type="match status" value="1"/>
</dbReference>
<reference evidence="1" key="1">
    <citation type="submission" date="2014-06" db="EMBL/GenBank/DDBJ databases">
        <authorList>
            <person name="Urmite Genomes Urmite Genomes"/>
        </authorList>
    </citation>
    <scope>NUCLEOTIDE SEQUENCE</scope>
</reference>
<dbReference type="EMBL" id="LK931336">
    <property type="protein sequence ID" value="CDZ83949.1"/>
    <property type="molecule type" value="Genomic_DNA"/>
</dbReference>
<organism evidence="1">
    <name type="scientific">Citrobacter koseri</name>
    <name type="common">Citrobacter diversus</name>
    <dbReference type="NCBI Taxonomy" id="545"/>
    <lineage>
        <taxon>Bacteria</taxon>
        <taxon>Pseudomonadati</taxon>
        <taxon>Pseudomonadota</taxon>
        <taxon>Gammaproteobacteria</taxon>
        <taxon>Enterobacterales</taxon>
        <taxon>Enterobacteriaceae</taxon>
        <taxon>Citrobacter</taxon>
    </lineage>
</organism>
<sequence length="221" mass="24240">MSKYTELITNYHAGKPRYFSHIDLSTRPFTDISTALSGLIKAFDIDNAIGAQLDILGEWIGLSRVVRQPITNVYFSFDIDGLGFGQGVWQGPYDPDEGYTTLSDDTYRLILKAKIAINSWDGQNDSLPAILDMATAGSGLRMQIVDNQDMTISVRVFPDTDISDVSLEILAVIRQGYLTVKAAGVYAGEIEVPSTGSRFFGFDIDNEYTGGFDEGAWGVPI</sequence>
<dbReference type="PATRIC" id="fig|545.12.peg.2098"/>
<dbReference type="AlphaFoldDB" id="A0A078LIS2"/>
<proteinExistence type="predicted"/>
<gene>
    <name evidence="1" type="ORF">BN1086_02083</name>
</gene>
<name>A0A078LIS2_CITKO</name>
<evidence type="ECO:0000313" key="1">
    <source>
        <dbReference type="EMBL" id="CDZ83949.1"/>
    </source>
</evidence>